<evidence type="ECO:0008006" key="4">
    <source>
        <dbReference type="Google" id="ProtNLM"/>
    </source>
</evidence>
<dbReference type="AlphaFoldDB" id="A0A8C8AT38"/>
<protein>
    <recommendedName>
        <fullName evidence="4">Dynein light chain</fullName>
    </recommendedName>
</protein>
<dbReference type="PANTHER" id="PTHR48424">
    <property type="entry name" value="DYNEIN LIGHT CHAIN-RELATED"/>
    <property type="match status" value="1"/>
</dbReference>
<feature type="compositionally biased region" description="Low complexity" evidence="1">
    <location>
        <begin position="108"/>
        <end position="121"/>
    </location>
</feature>
<name>A0A8C8AT38_9STRI</name>
<feature type="region of interest" description="Disordered" evidence="1">
    <location>
        <begin position="102"/>
        <end position="121"/>
    </location>
</feature>
<sequence length="162" mass="17341">MVLTRLEEKNSDLAEVEVDEVLGLMSHVAAKVPSHDAVPSGIVFLVKLLSNVLLDVVLLQRLSSTLHGILLHLFRHVCILDHCLSITHDCLYGAAPRARPERDLWGRPGSPRASAGASPGHGAAAAPCSRVSLGWLLSGMPGLVTLRRCAASARPSLFFPRS</sequence>
<keyword evidence="3" id="KW-1185">Reference proteome</keyword>
<evidence type="ECO:0000256" key="1">
    <source>
        <dbReference type="SAM" id="MobiDB-lite"/>
    </source>
</evidence>
<dbReference type="Proteomes" id="UP000694552">
    <property type="component" value="Unplaced"/>
</dbReference>
<proteinExistence type="predicted"/>
<evidence type="ECO:0000313" key="3">
    <source>
        <dbReference type="Proteomes" id="UP000694552"/>
    </source>
</evidence>
<organism evidence="2 3">
    <name type="scientific">Otus sunia</name>
    <name type="common">Oriental scops-owl</name>
    <dbReference type="NCBI Taxonomy" id="257818"/>
    <lineage>
        <taxon>Eukaryota</taxon>
        <taxon>Metazoa</taxon>
        <taxon>Chordata</taxon>
        <taxon>Craniata</taxon>
        <taxon>Vertebrata</taxon>
        <taxon>Euteleostomi</taxon>
        <taxon>Archelosauria</taxon>
        <taxon>Archosauria</taxon>
        <taxon>Dinosauria</taxon>
        <taxon>Saurischia</taxon>
        <taxon>Theropoda</taxon>
        <taxon>Coelurosauria</taxon>
        <taxon>Aves</taxon>
        <taxon>Neognathae</taxon>
        <taxon>Neoaves</taxon>
        <taxon>Telluraves</taxon>
        <taxon>Strigiformes</taxon>
        <taxon>Strigidae</taxon>
        <taxon>Otus</taxon>
    </lineage>
</organism>
<reference evidence="2" key="2">
    <citation type="submission" date="2025-09" db="UniProtKB">
        <authorList>
            <consortium name="Ensembl"/>
        </authorList>
    </citation>
    <scope>IDENTIFICATION</scope>
</reference>
<accession>A0A8C8AT38</accession>
<evidence type="ECO:0000313" key="2">
    <source>
        <dbReference type="Ensembl" id="ENSOSUP00000011058.1"/>
    </source>
</evidence>
<dbReference type="PANTHER" id="PTHR48424:SF3">
    <property type="entry name" value="DYNEIN LIGHT CHAIN-RELATED"/>
    <property type="match status" value="1"/>
</dbReference>
<reference evidence="2" key="1">
    <citation type="submission" date="2025-08" db="UniProtKB">
        <authorList>
            <consortium name="Ensembl"/>
        </authorList>
    </citation>
    <scope>IDENTIFICATION</scope>
</reference>
<dbReference type="Ensembl" id="ENSOSUT00000011447.1">
    <property type="protein sequence ID" value="ENSOSUP00000011058.1"/>
    <property type="gene ID" value="ENSOSUG00000008013.1"/>
</dbReference>